<keyword evidence="2" id="KW-1185">Reference proteome</keyword>
<organism evidence="1 2">
    <name type="scientific">Crepidotus variabilis</name>
    <dbReference type="NCBI Taxonomy" id="179855"/>
    <lineage>
        <taxon>Eukaryota</taxon>
        <taxon>Fungi</taxon>
        <taxon>Dikarya</taxon>
        <taxon>Basidiomycota</taxon>
        <taxon>Agaricomycotina</taxon>
        <taxon>Agaricomycetes</taxon>
        <taxon>Agaricomycetidae</taxon>
        <taxon>Agaricales</taxon>
        <taxon>Agaricineae</taxon>
        <taxon>Crepidotaceae</taxon>
        <taxon>Crepidotus</taxon>
    </lineage>
</organism>
<accession>A0A9P6E5B6</accession>
<protein>
    <recommendedName>
        <fullName evidence="3">F-box domain-containing protein</fullName>
    </recommendedName>
</protein>
<dbReference type="Proteomes" id="UP000807306">
    <property type="component" value="Unassembled WGS sequence"/>
</dbReference>
<evidence type="ECO:0000313" key="2">
    <source>
        <dbReference type="Proteomes" id="UP000807306"/>
    </source>
</evidence>
<reference evidence="1" key="1">
    <citation type="submission" date="2020-11" db="EMBL/GenBank/DDBJ databases">
        <authorList>
            <consortium name="DOE Joint Genome Institute"/>
            <person name="Ahrendt S."/>
            <person name="Riley R."/>
            <person name="Andreopoulos W."/>
            <person name="Labutti K."/>
            <person name="Pangilinan J."/>
            <person name="Ruiz-Duenas F.J."/>
            <person name="Barrasa J.M."/>
            <person name="Sanchez-Garcia M."/>
            <person name="Camarero S."/>
            <person name="Miyauchi S."/>
            <person name="Serrano A."/>
            <person name="Linde D."/>
            <person name="Babiker R."/>
            <person name="Drula E."/>
            <person name="Ayuso-Fernandez I."/>
            <person name="Pacheco R."/>
            <person name="Padilla G."/>
            <person name="Ferreira P."/>
            <person name="Barriuso J."/>
            <person name="Kellner H."/>
            <person name="Castanera R."/>
            <person name="Alfaro M."/>
            <person name="Ramirez L."/>
            <person name="Pisabarro A.G."/>
            <person name="Kuo A."/>
            <person name="Tritt A."/>
            <person name="Lipzen A."/>
            <person name="He G."/>
            <person name="Yan M."/>
            <person name="Ng V."/>
            <person name="Cullen D."/>
            <person name="Martin F."/>
            <person name="Rosso M.-N."/>
            <person name="Henrissat B."/>
            <person name="Hibbett D."/>
            <person name="Martinez A.T."/>
            <person name="Grigoriev I.V."/>
        </authorList>
    </citation>
    <scope>NUCLEOTIDE SEQUENCE</scope>
    <source>
        <strain evidence="1">CBS 506.95</strain>
    </source>
</reference>
<dbReference type="OrthoDB" id="3270987at2759"/>
<dbReference type="EMBL" id="MU157936">
    <property type="protein sequence ID" value="KAF9522718.1"/>
    <property type="molecule type" value="Genomic_DNA"/>
</dbReference>
<evidence type="ECO:0000313" key="1">
    <source>
        <dbReference type="EMBL" id="KAF9522718.1"/>
    </source>
</evidence>
<name>A0A9P6E5B6_9AGAR</name>
<comment type="caution">
    <text evidence="1">The sequence shown here is derived from an EMBL/GenBank/DDBJ whole genome shotgun (WGS) entry which is preliminary data.</text>
</comment>
<dbReference type="AlphaFoldDB" id="A0A9P6E5B6"/>
<evidence type="ECO:0008006" key="3">
    <source>
        <dbReference type="Google" id="ProtNLM"/>
    </source>
</evidence>
<dbReference type="Gene3D" id="1.20.1280.50">
    <property type="match status" value="1"/>
</dbReference>
<sequence>MYWNCARIATEEHAPRAKKLTEIEHQIVHAQCALTKLLDEKERMASALNEHHDPLIRRFPPELASRIFLYTLPYQPSTAVFDSVFEEKTHIKAVFKLGHVCRHWRAVAHSTPELWTIFSATISPRNCVSLVQRSRDWLERSRGLPLLLQLRVSHPGNEMVSHAGQKVVASALLHSQRLMVLSLKVPTHWLNWMSEKLLSQSMDGLKHLTFGVADEISEEDILCLNASPRSLTLFQAWLNQIPMDWSQLSCVSAGTTSLTLGECTQIFRNAPRISFCHLHDITEDLDSITIVSNSSIRTLIIHTFPDIFWDHFSFPSLEILDVTNPQHEHDGSWVHLKDLIHRSGSNIKELRVDDGGNYQQAIVEVLEFTPDLEELVLRGKIHNNSFFSLIDDAVTSADVAGSIFLGKLRSLQCTTFCFDYGWSWLIVF</sequence>
<gene>
    <name evidence="1" type="ORF">CPB83DRAFT_864005</name>
</gene>
<proteinExistence type="predicted"/>